<keyword evidence="1" id="KW-0723">Serine/threonine-protein kinase</keyword>
<dbReference type="GO" id="GO:0005524">
    <property type="term" value="F:ATP binding"/>
    <property type="evidence" value="ECO:0007669"/>
    <property type="project" value="UniProtKB-KW"/>
</dbReference>
<gene>
    <name evidence="7" type="ORF">B0H16DRAFT_1759147</name>
</gene>
<dbReference type="PANTHER" id="PTHR45992:SF2">
    <property type="entry name" value="EUKARYOTIC ELONGATION FACTOR 2 KINASE"/>
    <property type="match status" value="1"/>
</dbReference>
<dbReference type="AlphaFoldDB" id="A0AAD7IB83"/>
<keyword evidence="5" id="KW-0067">ATP-binding</keyword>
<dbReference type="Gene3D" id="3.20.200.10">
    <property type="entry name" value="MHCK/EF2 kinase"/>
    <property type="match status" value="1"/>
</dbReference>
<evidence type="ECO:0000256" key="4">
    <source>
        <dbReference type="ARBA" id="ARBA00022777"/>
    </source>
</evidence>
<keyword evidence="8" id="KW-1185">Reference proteome</keyword>
<dbReference type="Proteomes" id="UP001215598">
    <property type="component" value="Unassembled WGS sequence"/>
</dbReference>
<dbReference type="InterPro" id="IPR004166">
    <property type="entry name" value="a-kinase_dom"/>
</dbReference>
<evidence type="ECO:0000256" key="5">
    <source>
        <dbReference type="ARBA" id="ARBA00022840"/>
    </source>
</evidence>
<dbReference type="GO" id="GO:0031037">
    <property type="term" value="P:myosin II filament disassembly"/>
    <property type="evidence" value="ECO:0007669"/>
    <property type="project" value="TreeGrafter"/>
</dbReference>
<dbReference type="SUPFAM" id="SSF56112">
    <property type="entry name" value="Protein kinase-like (PK-like)"/>
    <property type="match status" value="1"/>
</dbReference>
<keyword evidence="4 7" id="KW-0418">Kinase</keyword>
<keyword evidence="2" id="KW-0808">Transferase</keyword>
<dbReference type="GO" id="GO:0004674">
    <property type="term" value="F:protein serine/threonine kinase activity"/>
    <property type="evidence" value="ECO:0007669"/>
    <property type="project" value="UniProtKB-KW"/>
</dbReference>
<keyword evidence="3" id="KW-0547">Nucleotide-binding</keyword>
<reference evidence="7" key="1">
    <citation type="submission" date="2023-03" db="EMBL/GenBank/DDBJ databases">
        <title>Massive genome expansion in bonnet fungi (Mycena s.s.) driven by repeated elements and novel gene families across ecological guilds.</title>
        <authorList>
            <consortium name="Lawrence Berkeley National Laboratory"/>
            <person name="Harder C.B."/>
            <person name="Miyauchi S."/>
            <person name="Viragh M."/>
            <person name="Kuo A."/>
            <person name="Thoen E."/>
            <person name="Andreopoulos B."/>
            <person name="Lu D."/>
            <person name="Skrede I."/>
            <person name="Drula E."/>
            <person name="Henrissat B."/>
            <person name="Morin E."/>
            <person name="Kohler A."/>
            <person name="Barry K."/>
            <person name="LaButti K."/>
            <person name="Morin E."/>
            <person name="Salamov A."/>
            <person name="Lipzen A."/>
            <person name="Mereny Z."/>
            <person name="Hegedus B."/>
            <person name="Baldrian P."/>
            <person name="Stursova M."/>
            <person name="Weitz H."/>
            <person name="Taylor A."/>
            <person name="Grigoriev I.V."/>
            <person name="Nagy L.G."/>
            <person name="Martin F."/>
            <person name="Kauserud H."/>
        </authorList>
    </citation>
    <scope>NUCLEOTIDE SEQUENCE</scope>
    <source>
        <strain evidence="7">CBHHK182m</strain>
    </source>
</reference>
<dbReference type="GO" id="GO:1903013">
    <property type="term" value="P:response to differentiation-inducing factor 1"/>
    <property type="evidence" value="ECO:0007669"/>
    <property type="project" value="TreeGrafter"/>
</dbReference>
<protein>
    <submittedName>
        <fullName evidence="7">Kinase-like domain-containing protein</fullName>
    </submittedName>
</protein>
<dbReference type="EMBL" id="JARKIB010000108">
    <property type="protein sequence ID" value="KAJ7739190.1"/>
    <property type="molecule type" value="Genomic_DNA"/>
</dbReference>
<evidence type="ECO:0000256" key="1">
    <source>
        <dbReference type="ARBA" id="ARBA00022527"/>
    </source>
</evidence>
<sequence length="218" mass="23772">YAAKKIFDIGKGRDVELTASLNYDLLSRDLLRLKRLAWFHQRFVNLALSLGYDELSEFKVSDGFMILEALPSPADDMIEDDEDDGGFAYLVEPLRTSTVTKFTGTFGASTATDKLTSTVLAFSHYVMQDTACFLAFADLQGSRHDGSLVLFDPMSHTIGGKSGTGDHGAEGIRQTIESHTCNLLCSGLNLSPVDVLMRALEERINEAANPLVSHSSDG</sequence>
<proteinExistence type="predicted"/>
<organism evidence="7 8">
    <name type="scientific">Mycena metata</name>
    <dbReference type="NCBI Taxonomy" id="1033252"/>
    <lineage>
        <taxon>Eukaryota</taxon>
        <taxon>Fungi</taxon>
        <taxon>Dikarya</taxon>
        <taxon>Basidiomycota</taxon>
        <taxon>Agaricomycotina</taxon>
        <taxon>Agaricomycetes</taxon>
        <taxon>Agaricomycetidae</taxon>
        <taxon>Agaricales</taxon>
        <taxon>Marasmiineae</taxon>
        <taxon>Mycenaceae</taxon>
        <taxon>Mycena</taxon>
    </lineage>
</organism>
<feature type="non-terminal residue" evidence="7">
    <location>
        <position position="218"/>
    </location>
</feature>
<evidence type="ECO:0000259" key="6">
    <source>
        <dbReference type="PROSITE" id="PS51158"/>
    </source>
</evidence>
<dbReference type="Pfam" id="PF02816">
    <property type="entry name" value="Alpha_kinase"/>
    <property type="match status" value="1"/>
</dbReference>
<dbReference type="CDD" id="cd04515">
    <property type="entry name" value="Alpha_kinase"/>
    <property type="match status" value="1"/>
</dbReference>
<accession>A0AAD7IB83</accession>
<evidence type="ECO:0000313" key="8">
    <source>
        <dbReference type="Proteomes" id="UP001215598"/>
    </source>
</evidence>
<comment type="caution">
    <text evidence="7">The sequence shown here is derived from an EMBL/GenBank/DDBJ whole genome shotgun (WGS) entry which is preliminary data.</text>
</comment>
<name>A0AAD7IB83_9AGAR</name>
<dbReference type="InterPro" id="IPR051852">
    <property type="entry name" value="Alpha-type_PK"/>
</dbReference>
<evidence type="ECO:0000256" key="3">
    <source>
        <dbReference type="ARBA" id="ARBA00022741"/>
    </source>
</evidence>
<feature type="domain" description="Alpha-type protein kinase" evidence="6">
    <location>
        <begin position="1"/>
        <end position="193"/>
    </location>
</feature>
<evidence type="ECO:0000313" key="7">
    <source>
        <dbReference type="EMBL" id="KAJ7739190.1"/>
    </source>
</evidence>
<dbReference type="InterPro" id="IPR011009">
    <property type="entry name" value="Kinase-like_dom_sf"/>
</dbReference>
<dbReference type="PROSITE" id="PS51158">
    <property type="entry name" value="ALPHA_KINASE"/>
    <property type="match status" value="1"/>
</dbReference>
<dbReference type="PANTHER" id="PTHR45992">
    <property type="entry name" value="EUKARYOTIC ELONGATION FACTOR 2 KINASE-RELATED"/>
    <property type="match status" value="1"/>
</dbReference>
<evidence type="ECO:0000256" key="2">
    <source>
        <dbReference type="ARBA" id="ARBA00022679"/>
    </source>
</evidence>